<evidence type="ECO:0000313" key="2">
    <source>
        <dbReference type="Proteomes" id="UP000307440"/>
    </source>
</evidence>
<reference evidence="1 2" key="1">
    <citation type="journal article" date="2019" name="Nat. Ecol. Evol.">
        <title>Megaphylogeny resolves global patterns of mushroom evolution.</title>
        <authorList>
            <person name="Varga T."/>
            <person name="Krizsan K."/>
            <person name="Foldi C."/>
            <person name="Dima B."/>
            <person name="Sanchez-Garcia M."/>
            <person name="Sanchez-Ramirez S."/>
            <person name="Szollosi G.J."/>
            <person name="Szarkandi J.G."/>
            <person name="Papp V."/>
            <person name="Albert L."/>
            <person name="Andreopoulos W."/>
            <person name="Angelini C."/>
            <person name="Antonin V."/>
            <person name="Barry K.W."/>
            <person name="Bougher N.L."/>
            <person name="Buchanan P."/>
            <person name="Buyck B."/>
            <person name="Bense V."/>
            <person name="Catcheside P."/>
            <person name="Chovatia M."/>
            <person name="Cooper J."/>
            <person name="Damon W."/>
            <person name="Desjardin D."/>
            <person name="Finy P."/>
            <person name="Geml J."/>
            <person name="Haridas S."/>
            <person name="Hughes K."/>
            <person name="Justo A."/>
            <person name="Karasinski D."/>
            <person name="Kautmanova I."/>
            <person name="Kiss B."/>
            <person name="Kocsube S."/>
            <person name="Kotiranta H."/>
            <person name="LaButti K.M."/>
            <person name="Lechner B.E."/>
            <person name="Liimatainen K."/>
            <person name="Lipzen A."/>
            <person name="Lukacs Z."/>
            <person name="Mihaltcheva S."/>
            <person name="Morgado L.N."/>
            <person name="Niskanen T."/>
            <person name="Noordeloos M.E."/>
            <person name="Ohm R.A."/>
            <person name="Ortiz-Santana B."/>
            <person name="Ovrebo C."/>
            <person name="Racz N."/>
            <person name="Riley R."/>
            <person name="Savchenko A."/>
            <person name="Shiryaev A."/>
            <person name="Soop K."/>
            <person name="Spirin V."/>
            <person name="Szebenyi C."/>
            <person name="Tomsovsky M."/>
            <person name="Tulloss R.E."/>
            <person name="Uehling J."/>
            <person name="Grigoriev I.V."/>
            <person name="Vagvolgyi C."/>
            <person name="Papp T."/>
            <person name="Martin F.M."/>
            <person name="Miettinen O."/>
            <person name="Hibbett D.S."/>
            <person name="Nagy L.G."/>
        </authorList>
    </citation>
    <scope>NUCLEOTIDE SEQUENCE [LARGE SCALE GENOMIC DNA]</scope>
    <source>
        <strain evidence="1 2">CBS 121175</strain>
    </source>
</reference>
<organism evidence="1 2">
    <name type="scientific">Coprinopsis marcescibilis</name>
    <name type="common">Agaric fungus</name>
    <name type="synonym">Psathyrella marcescibilis</name>
    <dbReference type="NCBI Taxonomy" id="230819"/>
    <lineage>
        <taxon>Eukaryota</taxon>
        <taxon>Fungi</taxon>
        <taxon>Dikarya</taxon>
        <taxon>Basidiomycota</taxon>
        <taxon>Agaricomycotina</taxon>
        <taxon>Agaricomycetes</taxon>
        <taxon>Agaricomycetidae</taxon>
        <taxon>Agaricales</taxon>
        <taxon>Agaricineae</taxon>
        <taxon>Psathyrellaceae</taxon>
        <taxon>Coprinopsis</taxon>
    </lineage>
</organism>
<dbReference type="InterPro" id="IPR011009">
    <property type="entry name" value="Kinase-like_dom_sf"/>
</dbReference>
<dbReference type="SUPFAM" id="SSF56112">
    <property type="entry name" value="Protein kinase-like (PK-like)"/>
    <property type="match status" value="1"/>
</dbReference>
<name>A0A5C3KRB5_COPMA</name>
<dbReference type="STRING" id="230819.A0A5C3KRB5"/>
<accession>A0A5C3KRB5</accession>
<dbReference type="Gene3D" id="1.10.510.10">
    <property type="entry name" value="Transferase(Phosphotransferase) domain 1"/>
    <property type="match status" value="1"/>
</dbReference>
<dbReference type="AlphaFoldDB" id="A0A5C3KRB5"/>
<protein>
    <recommendedName>
        <fullName evidence="3">Protein kinase domain-containing protein</fullName>
    </recommendedName>
</protein>
<sequence>MFSPPLAKLQQNLNNLEALVPSRSDIDRATAFLGDAVQLYMTKEEHQQHTEPHVDKLLGANGEWQETLDWASNIKPDAVWWHKDFALLILELKKMPGNGGDAVLQATADYNQILMGEKFEDLWGSCNFPVILLGISGTRIEVSAAVCVGPIYVSTLYTLDLALGVQASANATQLARVFNALSSARTDLINYYDEIPDSPSASSQLTAVYPDPTFVDARSPPLTFSKFTARKGESTFTIPNWCDSLTFIYNATLDTTGQEVVVKFTRRYNQAAHAILSNRGLAPKLHFCGRIVGELYMVVMDRVKGMSLWELLQEGVPIPAFVLEKVEKAISYLHDANVVFGDLRDANILCFHSEESDGLANRGVFLIDFDWAGKDGQDLYPATLNTENPWEESVRPLGVMRKAHDMWQVDRLKRQCARNP</sequence>
<keyword evidence="2" id="KW-1185">Reference proteome</keyword>
<evidence type="ECO:0008006" key="3">
    <source>
        <dbReference type="Google" id="ProtNLM"/>
    </source>
</evidence>
<evidence type="ECO:0000313" key="1">
    <source>
        <dbReference type="EMBL" id="TFK22705.1"/>
    </source>
</evidence>
<dbReference type="EMBL" id="ML210234">
    <property type="protein sequence ID" value="TFK22705.1"/>
    <property type="molecule type" value="Genomic_DNA"/>
</dbReference>
<dbReference type="OrthoDB" id="3250441at2759"/>
<gene>
    <name evidence="1" type="ORF">FA15DRAFT_681524</name>
</gene>
<proteinExistence type="predicted"/>
<dbReference type="Proteomes" id="UP000307440">
    <property type="component" value="Unassembled WGS sequence"/>
</dbReference>